<evidence type="ECO:0000313" key="1">
    <source>
        <dbReference type="EMBL" id="AMK96408.1"/>
    </source>
</evidence>
<protein>
    <submittedName>
        <fullName evidence="1">Uncharacterized protein</fullName>
    </submittedName>
</protein>
<keyword evidence="1" id="KW-0934">Plastid</keyword>
<reference evidence="1" key="1">
    <citation type="submission" date="2015-07" db="EMBL/GenBank/DDBJ databases">
        <title>Reconstructing the complex evolutionary history of mobile plasmids in red algal genomes.</title>
        <authorList>
            <person name="Lee J."/>
            <person name="Kim K.M."/>
            <person name="Yang E.C."/>
            <person name="Miller K.A."/>
            <person name="Boo S.M."/>
            <person name="Bhattacharya D."/>
            <person name="Yoon H.S."/>
        </authorList>
    </citation>
    <scope>NUCLEOTIDE SEQUENCE</scope>
</reference>
<name>A0A141SDP0_GELEL</name>
<dbReference type="EMBL" id="KT266786">
    <property type="protein sequence ID" value="AMK96408.1"/>
    <property type="molecule type" value="Genomic_DNA"/>
</dbReference>
<dbReference type="AlphaFoldDB" id="A0A141SDP0"/>
<accession>A0A141SDP0</accession>
<dbReference type="RefSeq" id="YP_009244166.1">
    <property type="nucleotide sequence ID" value="NC_029858.1"/>
</dbReference>
<sequence length="147" mass="17553">MDLLIIAVEALNLCTLHTQYNNNCNLVLFLTRSSNFLRHVNSNTETLLNTYLECIYLIYQAIQDPCLQRIANYIVLTYYNNSEEKSVRQYIGKYLYCYKKTQYYYNRRSCSDTLNINEIPIYNIYIISKAYKYNGNCLQYLIRYLCS</sequence>
<geneLocation type="plastid" evidence="1"/>
<dbReference type="GeneID" id="27215907"/>
<gene>
    <name evidence="1" type="primary">ORF164</name>
    <name evidence="1" type="ORF">Gele_165</name>
</gene>
<proteinExistence type="predicted"/>
<organism evidence="1">
    <name type="scientific">Gelidium elegans</name>
    <name type="common">Red alga</name>
    <dbReference type="NCBI Taxonomy" id="37200"/>
    <lineage>
        <taxon>Eukaryota</taxon>
        <taxon>Rhodophyta</taxon>
        <taxon>Florideophyceae</taxon>
        <taxon>Rhodymeniophycidae</taxon>
        <taxon>Gelidiales</taxon>
        <taxon>Gelidiaceae</taxon>
        <taxon>Gelidium</taxon>
    </lineage>
</organism>